<gene>
    <name evidence="13" type="ORF">NEA10_08825</name>
</gene>
<dbReference type="RefSeq" id="WP_252664974.1">
    <property type="nucleotide sequence ID" value="NZ_CP098611.1"/>
</dbReference>
<evidence type="ECO:0000256" key="5">
    <source>
        <dbReference type="ARBA" id="ARBA00022801"/>
    </source>
</evidence>
<dbReference type="Proteomes" id="UP001056708">
    <property type="component" value="Chromosome"/>
</dbReference>
<evidence type="ECO:0000256" key="10">
    <source>
        <dbReference type="RuleBase" id="RU003983"/>
    </source>
</evidence>
<keyword evidence="3" id="KW-0812">Transmembrane</keyword>
<evidence type="ECO:0000259" key="12">
    <source>
        <dbReference type="Pfam" id="PF01435"/>
    </source>
</evidence>
<evidence type="ECO:0000313" key="13">
    <source>
        <dbReference type="EMBL" id="USR92797.1"/>
    </source>
</evidence>
<dbReference type="InterPro" id="IPR001915">
    <property type="entry name" value="Peptidase_M48"/>
</dbReference>
<evidence type="ECO:0000256" key="4">
    <source>
        <dbReference type="ARBA" id="ARBA00022723"/>
    </source>
</evidence>
<evidence type="ECO:0000256" key="11">
    <source>
        <dbReference type="SAM" id="Coils"/>
    </source>
</evidence>
<dbReference type="CDD" id="cd07325">
    <property type="entry name" value="M48_Ste24p_like"/>
    <property type="match status" value="1"/>
</dbReference>
<evidence type="ECO:0000256" key="7">
    <source>
        <dbReference type="ARBA" id="ARBA00022989"/>
    </source>
</evidence>
<keyword evidence="2 10" id="KW-0645">Protease</keyword>
<dbReference type="Gene3D" id="3.30.2010.10">
    <property type="entry name" value="Metalloproteases ('zincins'), catalytic domain"/>
    <property type="match status" value="1"/>
</dbReference>
<evidence type="ECO:0000256" key="9">
    <source>
        <dbReference type="ARBA" id="ARBA00023136"/>
    </source>
</evidence>
<keyword evidence="1" id="KW-1003">Cell membrane</keyword>
<dbReference type="PANTHER" id="PTHR43221">
    <property type="entry name" value="PROTEASE HTPX"/>
    <property type="match status" value="1"/>
</dbReference>
<comment type="cofactor">
    <cofactor evidence="10">
        <name>Zn(2+)</name>
        <dbReference type="ChEBI" id="CHEBI:29105"/>
    </cofactor>
    <text evidence="10">Binds 1 zinc ion per subunit.</text>
</comment>
<evidence type="ECO:0000256" key="8">
    <source>
        <dbReference type="ARBA" id="ARBA00023049"/>
    </source>
</evidence>
<name>A0ABY5AVI5_9CYAN</name>
<keyword evidence="7" id="KW-1133">Transmembrane helix</keyword>
<keyword evidence="8 10" id="KW-0482">Metalloprotease</keyword>
<evidence type="ECO:0000256" key="1">
    <source>
        <dbReference type="ARBA" id="ARBA00022475"/>
    </source>
</evidence>
<evidence type="ECO:0000256" key="3">
    <source>
        <dbReference type="ARBA" id="ARBA00022692"/>
    </source>
</evidence>
<feature type="coiled-coil region" evidence="11">
    <location>
        <begin position="290"/>
        <end position="317"/>
    </location>
</feature>
<keyword evidence="5 10" id="KW-0378">Hydrolase</keyword>
<comment type="similarity">
    <text evidence="10">Belongs to the peptidase M48 family.</text>
</comment>
<organism evidence="13 14">
    <name type="scientific">Phormidium yuhuli AB48</name>
    <dbReference type="NCBI Taxonomy" id="2940671"/>
    <lineage>
        <taxon>Bacteria</taxon>
        <taxon>Bacillati</taxon>
        <taxon>Cyanobacteriota</taxon>
        <taxon>Cyanophyceae</taxon>
        <taxon>Oscillatoriophycideae</taxon>
        <taxon>Oscillatoriales</taxon>
        <taxon>Oscillatoriaceae</taxon>
        <taxon>Phormidium</taxon>
        <taxon>Phormidium yuhuli</taxon>
    </lineage>
</organism>
<dbReference type="EMBL" id="CP098611">
    <property type="protein sequence ID" value="USR92797.1"/>
    <property type="molecule type" value="Genomic_DNA"/>
</dbReference>
<reference evidence="13" key="1">
    <citation type="submission" date="2022-06" db="EMBL/GenBank/DDBJ databases">
        <title>Genome sequence of Phormidium yuhuli AB48 isolated from an industrial photobioreactor environment.</title>
        <authorList>
            <person name="Qiu Y."/>
            <person name="Noonan A.J.C."/>
            <person name="Dofher K."/>
            <person name="Koch M."/>
            <person name="Kieft B."/>
            <person name="Lin X."/>
            <person name="Ziels R.M."/>
            <person name="Hallam S.J."/>
        </authorList>
    </citation>
    <scope>NUCLEOTIDE SEQUENCE</scope>
    <source>
        <strain evidence="13">AB48</strain>
    </source>
</reference>
<accession>A0ABY5AVI5</accession>
<evidence type="ECO:0000313" key="14">
    <source>
        <dbReference type="Proteomes" id="UP001056708"/>
    </source>
</evidence>
<keyword evidence="6 10" id="KW-0862">Zinc</keyword>
<dbReference type="InterPro" id="IPR050083">
    <property type="entry name" value="HtpX_protease"/>
</dbReference>
<feature type="domain" description="Peptidase M48" evidence="12">
    <location>
        <begin position="63"/>
        <end position="264"/>
    </location>
</feature>
<keyword evidence="14" id="KW-1185">Reference proteome</keyword>
<keyword evidence="4" id="KW-0479">Metal-binding</keyword>
<keyword evidence="11" id="KW-0175">Coiled coil</keyword>
<dbReference type="Pfam" id="PF01435">
    <property type="entry name" value="Peptidase_M48"/>
    <property type="match status" value="1"/>
</dbReference>
<keyword evidence="9" id="KW-0472">Membrane</keyword>
<evidence type="ECO:0000256" key="2">
    <source>
        <dbReference type="ARBA" id="ARBA00022670"/>
    </source>
</evidence>
<evidence type="ECO:0000256" key="6">
    <source>
        <dbReference type="ARBA" id="ARBA00022833"/>
    </source>
</evidence>
<protein>
    <submittedName>
        <fullName evidence="13">M48 family metallopeptidase</fullName>
    </submittedName>
</protein>
<dbReference type="PANTHER" id="PTHR43221:SF3">
    <property type="entry name" value="SLL1280 PROTEIN"/>
    <property type="match status" value="1"/>
</dbReference>
<sequence length="327" mass="37146">MPDYPGLSSDAFRHPLDREAEEALRNLAGFDGVARKFIEYVYERPQEVFLTGNHIQVGPRQYSTVYQLFREAVRALDISPEPLLFVSHNPQLNAFSLGQDHPSITLNSGLLDAMDEAQLKAVIAHELGHLKCGHTILSQMAMWVISTARFVGEFTFGMGNVISSGLLYAFYEWRRKAELSADRAALLATDNLDTVTQTLMIVAGGSQKYAHELDMTEFIRQAERYQALDRDELNQVYKFLLYNGPQTIATHPFAVERLHYIRQWAYSAEYQRIRAGDYLHDDARGAVNVKTDAGNTITSLRREIETLQAEIEREKQRRSPSDASQRS</sequence>
<proteinExistence type="inferred from homology"/>